<dbReference type="OrthoDB" id="5852634at2759"/>
<protein>
    <recommendedName>
        <fullName evidence="6">Serpentine receptor class gamma</fullName>
    </recommendedName>
</protein>
<keyword evidence="8" id="KW-1185">Reference proteome</keyword>
<feature type="transmembrane region" description="Helical" evidence="6">
    <location>
        <begin position="105"/>
        <end position="127"/>
    </location>
</feature>
<feature type="transmembrane region" description="Helical" evidence="6">
    <location>
        <begin position="312"/>
        <end position="334"/>
    </location>
</feature>
<keyword evidence="3 6" id="KW-0812">Transmembrane</keyword>
<gene>
    <name evidence="7" type="primary">Acey_s0198.g1626</name>
    <name evidence="7" type="ORF">Y032_0198g1626</name>
</gene>
<comment type="caution">
    <text evidence="7">The sequence shown here is derived from an EMBL/GenBank/DDBJ whole genome shotgun (WGS) entry which is preliminary data.</text>
</comment>
<organism evidence="7 8">
    <name type="scientific">Ancylostoma ceylanicum</name>
    <dbReference type="NCBI Taxonomy" id="53326"/>
    <lineage>
        <taxon>Eukaryota</taxon>
        <taxon>Metazoa</taxon>
        <taxon>Ecdysozoa</taxon>
        <taxon>Nematoda</taxon>
        <taxon>Chromadorea</taxon>
        <taxon>Rhabditida</taxon>
        <taxon>Rhabditina</taxon>
        <taxon>Rhabditomorpha</taxon>
        <taxon>Strongyloidea</taxon>
        <taxon>Ancylostomatidae</taxon>
        <taxon>Ancylostomatinae</taxon>
        <taxon>Ancylostoma</taxon>
    </lineage>
</organism>
<dbReference type="GO" id="GO:0016020">
    <property type="term" value="C:membrane"/>
    <property type="evidence" value="ECO:0007669"/>
    <property type="project" value="UniProtKB-SubCell"/>
</dbReference>
<comment type="caution">
    <text evidence="6">Lacks conserved residue(s) required for the propagation of feature annotation.</text>
</comment>
<evidence type="ECO:0000256" key="1">
    <source>
        <dbReference type="ARBA" id="ARBA00004141"/>
    </source>
</evidence>
<sequence>MTTLPMGAYLTVLYVLNFHFMYMTLYSAVFISISRTIMIYFPMRGNEMVKRLLPLFFFTIYILPILTTWFIYPAKCYMRTGSFPGFGASIDYVKVFPKWKNSGCLTIVASVCSSIFLLSSLSTLCRMRSIANSTGKRDDNIARAERSLTIMTFSIFVCIITLAATNVYFFYMSDVNLSLTLRPFQQDLLMFTPTWALFLTHPTTNTKAMFLPGNIHNNETIREMFHIVFTQYTYSFIVFTVYGIPTLLVLIRVVLTILNPVHKNYFKAPFFVLFTHDCLMNFVIFLYDYVVYRLPISGLISGWMTSLPMGPYLTVLYVLCYQFLYMTLYSSVFISISRTIVVYSPIRGNEVVKRLLPLFFLTIYFLPILTTWFLYPATCYMRIGSFPGFGASIDYVKVFPKWKNSGCLTVVASVCSIIFLLSSLATLCRMRSIANNSSTGKKNDNIAKAERSLTITTFSIFVCIITQAATNVYFLYVSDVNLSLTLRPFQQDLVMFTPIWVLFLTHPVFKRTPTLPASRSNTHQGILIVMSDNK</sequence>
<feature type="transmembrane region" description="Helical" evidence="6">
    <location>
        <begin position="451"/>
        <end position="473"/>
    </location>
</feature>
<dbReference type="InterPro" id="IPR000609">
    <property type="entry name" value="7TM_GPCR_serpentine_rcpt_Srg"/>
</dbReference>
<feature type="transmembrane region" description="Helical" evidence="6">
    <location>
        <begin position="408"/>
        <end position="430"/>
    </location>
</feature>
<keyword evidence="4 6" id="KW-1133">Transmembrane helix</keyword>
<evidence type="ECO:0000256" key="2">
    <source>
        <dbReference type="ARBA" id="ARBA00005692"/>
    </source>
</evidence>
<accession>A0A016SNC4</accession>
<evidence type="ECO:0000313" key="7">
    <source>
        <dbReference type="EMBL" id="EYB92080.1"/>
    </source>
</evidence>
<dbReference type="STRING" id="53326.A0A016SNC4"/>
<reference evidence="8" key="1">
    <citation type="journal article" date="2015" name="Nat. Genet.">
        <title>The genome and transcriptome of the zoonotic hookworm Ancylostoma ceylanicum identify infection-specific gene families.</title>
        <authorList>
            <person name="Schwarz E.M."/>
            <person name="Hu Y."/>
            <person name="Antoshechkin I."/>
            <person name="Miller M.M."/>
            <person name="Sternberg P.W."/>
            <person name="Aroian R.V."/>
        </authorList>
    </citation>
    <scope>NUCLEOTIDE SEQUENCE</scope>
    <source>
        <strain evidence="8">HY135</strain>
    </source>
</reference>
<keyword evidence="5 6" id="KW-0472">Membrane</keyword>
<feature type="transmembrane region" description="Helical" evidence="6">
    <location>
        <begin position="493"/>
        <end position="509"/>
    </location>
</feature>
<evidence type="ECO:0000256" key="3">
    <source>
        <dbReference type="ARBA" id="ARBA00022692"/>
    </source>
</evidence>
<dbReference type="Proteomes" id="UP000024635">
    <property type="component" value="Unassembled WGS sequence"/>
</dbReference>
<feature type="transmembrane region" description="Helical" evidence="6">
    <location>
        <begin position="355"/>
        <end position="375"/>
    </location>
</feature>
<evidence type="ECO:0000313" key="8">
    <source>
        <dbReference type="Proteomes" id="UP000024635"/>
    </source>
</evidence>
<proteinExistence type="inferred from homology"/>
<evidence type="ECO:0000256" key="5">
    <source>
        <dbReference type="ARBA" id="ARBA00023136"/>
    </source>
</evidence>
<name>A0A016SNC4_9BILA</name>
<evidence type="ECO:0000256" key="4">
    <source>
        <dbReference type="ARBA" id="ARBA00022989"/>
    </source>
</evidence>
<dbReference type="PANTHER" id="PTHR46045">
    <property type="entry name" value="SERPENTINE RECEPTOR, CLASS U-RELATED"/>
    <property type="match status" value="1"/>
</dbReference>
<dbReference type="Pfam" id="PF10322">
    <property type="entry name" value="7TM_GPCR_Sru"/>
    <property type="match status" value="2"/>
</dbReference>
<dbReference type="GO" id="GO:0004888">
    <property type="term" value="F:transmembrane signaling receptor activity"/>
    <property type="evidence" value="ECO:0007669"/>
    <property type="project" value="InterPro"/>
</dbReference>
<dbReference type="AlphaFoldDB" id="A0A016SNC4"/>
<dbReference type="GO" id="GO:0007606">
    <property type="term" value="P:sensory perception of chemical stimulus"/>
    <property type="evidence" value="ECO:0007669"/>
    <property type="project" value="UniProtKB-UniRule"/>
</dbReference>
<dbReference type="EMBL" id="JARK01001534">
    <property type="protein sequence ID" value="EYB92080.1"/>
    <property type="molecule type" value="Genomic_DNA"/>
</dbReference>
<comment type="subcellular location">
    <subcellularLocation>
        <location evidence="1">Membrane</location>
        <topology evidence="1">Multi-pass membrane protein</topology>
    </subcellularLocation>
</comment>
<feature type="transmembrane region" description="Helical" evidence="6">
    <location>
        <begin position="232"/>
        <end position="258"/>
    </location>
</feature>
<dbReference type="PRINTS" id="PR00698">
    <property type="entry name" value="TMPROTEINSRG"/>
</dbReference>
<evidence type="ECO:0000256" key="6">
    <source>
        <dbReference type="RuleBase" id="RU280813"/>
    </source>
</evidence>
<feature type="transmembrane region" description="Helical" evidence="6">
    <location>
        <begin position="270"/>
        <end position="292"/>
    </location>
</feature>
<comment type="similarity">
    <text evidence="2 6">Belongs to the nematode receptor-like protein srg family.</text>
</comment>
<feature type="transmembrane region" description="Helical" evidence="6">
    <location>
        <begin position="53"/>
        <end position="72"/>
    </location>
</feature>
<dbReference type="InterPro" id="IPR003839">
    <property type="entry name" value="7TM_GPCR_serpentine_rcpt_Sru"/>
</dbReference>
<feature type="transmembrane region" description="Helical" evidence="6">
    <location>
        <begin position="20"/>
        <end position="41"/>
    </location>
</feature>
<feature type="transmembrane region" description="Helical" evidence="6">
    <location>
        <begin position="148"/>
        <end position="171"/>
    </location>
</feature>